<evidence type="ECO:0000256" key="1">
    <source>
        <dbReference type="ARBA" id="ARBA00005101"/>
    </source>
</evidence>
<dbReference type="InterPro" id="IPR023801">
    <property type="entry name" value="His_deacetylse_dom"/>
</dbReference>
<dbReference type="CDD" id="cd09994">
    <property type="entry name" value="HDAC_AcuC_like"/>
    <property type="match status" value="1"/>
</dbReference>
<dbReference type="Gene3D" id="3.40.800.20">
    <property type="entry name" value="Histone deacetylase domain"/>
    <property type="match status" value="1"/>
</dbReference>
<comment type="pathway">
    <text evidence="1">Ketone degradation; acetoin degradation.</text>
</comment>
<evidence type="ECO:0000256" key="4">
    <source>
        <dbReference type="ARBA" id="ARBA00022627"/>
    </source>
</evidence>
<proteinExistence type="inferred from homology"/>
<dbReference type="InterPro" id="IPR000286">
    <property type="entry name" value="HDACs"/>
</dbReference>
<comment type="similarity">
    <text evidence="2">Belongs to the histone deacetylase family.</text>
</comment>
<evidence type="ECO:0000259" key="5">
    <source>
        <dbReference type="Pfam" id="PF00850"/>
    </source>
</evidence>
<name>A0ABW6JRI0_STRCE</name>
<dbReference type="SUPFAM" id="SSF52768">
    <property type="entry name" value="Arginase/deacetylase"/>
    <property type="match status" value="1"/>
</dbReference>
<dbReference type="Proteomes" id="UP001600650">
    <property type="component" value="Unassembled WGS sequence"/>
</dbReference>
<dbReference type="PANTHER" id="PTHR10625:SF10">
    <property type="entry name" value="HISTONE DEACETYLASE HDAC1"/>
    <property type="match status" value="1"/>
</dbReference>
<protein>
    <recommendedName>
        <fullName evidence="3">Acetoin utilization protein AcuC</fullName>
    </recommendedName>
</protein>
<dbReference type="Pfam" id="PF00850">
    <property type="entry name" value="Hist_deacetyl"/>
    <property type="match status" value="1"/>
</dbReference>
<organism evidence="6 7">
    <name type="scientific">Streptomyces cellulosae</name>
    <dbReference type="NCBI Taxonomy" id="1968"/>
    <lineage>
        <taxon>Bacteria</taxon>
        <taxon>Bacillati</taxon>
        <taxon>Actinomycetota</taxon>
        <taxon>Actinomycetes</taxon>
        <taxon>Kitasatosporales</taxon>
        <taxon>Streptomycetaceae</taxon>
        <taxon>Streptomyces</taxon>
    </lineage>
</organism>
<evidence type="ECO:0000313" key="6">
    <source>
        <dbReference type="EMBL" id="MFE7967277.1"/>
    </source>
</evidence>
<dbReference type="PRINTS" id="PR01270">
    <property type="entry name" value="HDASUPER"/>
</dbReference>
<dbReference type="InterPro" id="IPR023696">
    <property type="entry name" value="Ureohydrolase_dom_sf"/>
</dbReference>
<dbReference type="PANTHER" id="PTHR10625">
    <property type="entry name" value="HISTONE DEACETYLASE HDAC1-RELATED"/>
    <property type="match status" value="1"/>
</dbReference>
<dbReference type="RefSeq" id="WP_381728524.1">
    <property type="nucleotide sequence ID" value="NZ_JBHVBU010000138.1"/>
</dbReference>
<dbReference type="PRINTS" id="PR01272">
    <property type="entry name" value="ACUCPROTEIN"/>
</dbReference>
<dbReference type="InterPro" id="IPR003085">
    <property type="entry name" value="AcuC"/>
</dbReference>
<evidence type="ECO:0000256" key="3">
    <source>
        <dbReference type="ARBA" id="ARBA00020218"/>
    </source>
</evidence>
<evidence type="ECO:0000256" key="2">
    <source>
        <dbReference type="ARBA" id="ARBA00005947"/>
    </source>
</evidence>
<sequence length="390" mass="41959">MSGRAQLMWDEAVTGYDFGRDHPMDPVRLALTRSLVTALGLDRDVNVVAAKAAGESTLRLVHREDYIDAVRAASADPGSADQSYGLGTVDDPAFAGMHEVSALIAGQSVGAAEAVWRGEALHSVNFAGGLHHAMPGAASGFCVYNDAALAIARLLELGAERVAYIDVDVHHGDGVQAAFWEDPRVLTISLHEHPRTLFPQTGWPEETGAPNAEGSAVNVALPAGTGDAGWLRAFHAVVPELIADFRPQVLVTQHGADTHFEDPLAHLAVSLDAQRAVQVACHDLAHEHAEGRWVALGGGGYAVIEVVPRSWSHLVAIAAGRPVEPTELVPDEWRRQVYARTRQPAPHRMTDGRWPVPWAAWDEGYDPADRLDQAILATRRAVFPLRGLLP</sequence>
<reference evidence="6 7" key="1">
    <citation type="submission" date="2024-09" db="EMBL/GenBank/DDBJ databases">
        <title>The Natural Products Discovery Center: Release of the First 8490 Sequenced Strains for Exploring Actinobacteria Biosynthetic Diversity.</title>
        <authorList>
            <person name="Kalkreuter E."/>
            <person name="Kautsar S.A."/>
            <person name="Yang D."/>
            <person name="Bader C.D."/>
            <person name="Teijaro C.N."/>
            <person name="Fluegel L."/>
            <person name="Davis C.M."/>
            <person name="Simpson J.R."/>
            <person name="Lauterbach L."/>
            <person name="Steele A.D."/>
            <person name="Gui C."/>
            <person name="Meng S."/>
            <person name="Li G."/>
            <person name="Viehrig K."/>
            <person name="Ye F."/>
            <person name="Su P."/>
            <person name="Kiefer A.F."/>
            <person name="Nichols A."/>
            <person name="Cepeda A.J."/>
            <person name="Yan W."/>
            <person name="Fan B."/>
            <person name="Jiang Y."/>
            <person name="Adhikari A."/>
            <person name="Zheng C.-J."/>
            <person name="Schuster L."/>
            <person name="Cowan T.M."/>
            <person name="Smanski M.J."/>
            <person name="Chevrette M.G."/>
            <person name="De Carvalho L.P.S."/>
            <person name="Shen B."/>
        </authorList>
    </citation>
    <scope>NUCLEOTIDE SEQUENCE [LARGE SCALE GENOMIC DNA]</scope>
    <source>
        <strain evidence="6 7">NPDC057399</strain>
    </source>
</reference>
<dbReference type="EMBL" id="JBHVBU010000138">
    <property type="protein sequence ID" value="MFE7967277.1"/>
    <property type="molecule type" value="Genomic_DNA"/>
</dbReference>
<accession>A0ABW6JRI0</accession>
<gene>
    <name evidence="6" type="ORF">ACFU0X_30295</name>
</gene>
<feature type="domain" description="Histone deacetylase" evidence="5">
    <location>
        <begin position="22"/>
        <end position="316"/>
    </location>
</feature>
<keyword evidence="7" id="KW-1185">Reference proteome</keyword>
<dbReference type="InterPro" id="IPR037138">
    <property type="entry name" value="His_deacetylse_dom_sf"/>
</dbReference>
<evidence type="ECO:0000313" key="7">
    <source>
        <dbReference type="Proteomes" id="UP001600650"/>
    </source>
</evidence>
<keyword evidence="4" id="KW-0006">Acetoin catabolism</keyword>
<comment type="caution">
    <text evidence="6">The sequence shown here is derived from an EMBL/GenBank/DDBJ whole genome shotgun (WGS) entry which is preliminary data.</text>
</comment>